<keyword evidence="1" id="KW-0805">Transcription regulation</keyword>
<dbReference type="GO" id="GO:0003700">
    <property type="term" value="F:DNA-binding transcription factor activity"/>
    <property type="evidence" value="ECO:0007669"/>
    <property type="project" value="InterPro"/>
</dbReference>
<dbReference type="PANTHER" id="PTHR46796">
    <property type="entry name" value="HTH-TYPE TRANSCRIPTIONAL ACTIVATOR RHAS-RELATED"/>
    <property type="match status" value="1"/>
</dbReference>
<dbReference type="InterPro" id="IPR018060">
    <property type="entry name" value="HTH_AraC"/>
</dbReference>
<dbReference type="SUPFAM" id="SSF46689">
    <property type="entry name" value="Homeodomain-like"/>
    <property type="match status" value="2"/>
</dbReference>
<proteinExistence type="predicted"/>
<dbReference type="InterPro" id="IPR009057">
    <property type="entry name" value="Homeodomain-like_sf"/>
</dbReference>
<accession>A0A919MZQ7</accession>
<evidence type="ECO:0000259" key="4">
    <source>
        <dbReference type="PROSITE" id="PS01124"/>
    </source>
</evidence>
<dbReference type="EMBL" id="BOMV01000064">
    <property type="protein sequence ID" value="GIE98630.1"/>
    <property type="molecule type" value="Genomic_DNA"/>
</dbReference>
<keyword evidence="6" id="KW-1185">Reference proteome</keyword>
<evidence type="ECO:0000256" key="2">
    <source>
        <dbReference type="ARBA" id="ARBA00023125"/>
    </source>
</evidence>
<evidence type="ECO:0000313" key="6">
    <source>
        <dbReference type="Proteomes" id="UP000636960"/>
    </source>
</evidence>
<protein>
    <recommendedName>
        <fullName evidence="4">HTH araC/xylS-type domain-containing protein</fullName>
    </recommendedName>
</protein>
<dbReference type="RefSeq" id="WP_239163161.1">
    <property type="nucleotide sequence ID" value="NZ_BOMV01000064.1"/>
</dbReference>
<dbReference type="InterPro" id="IPR018062">
    <property type="entry name" value="HTH_AraC-typ_CS"/>
</dbReference>
<evidence type="ECO:0000256" key="3">
    <source>
        <dbReference type="ARBA" id="ARBA00023163"/>
    </source>
</evidence>
<keyword evidence="2" id="KW-0238">DNA-binding</keyword>
<organism evidence="5 6">
    <name type="scientific">Paractinoplanes rishiriensis</name>
    <dbReference type="NCBI Taxonomy" id="1050105"/>
    <lineage>
        <taxon>Bacteria</taxon>
        <taxon>Bacillati</taxon>
        <taxon>Actinomycetota</taxon>
        <taxon>Actinomycetes</taxon>
        <taxon>Micromonosporales</taxon>
        <taxon>Micromonosporaceae</taxon>
        <taxon>Paractinoplanes</taxon>
    </lineage>
</organism>
<dbReference type="InterPro" id="IPR035418">
    <property type="entry name" value="AraC-bd_2"/>
</dbReference>
<dbReference type="Gene3D" id="1.10.10.60">
    <property type="entry name" value="Homeodomain-like"/>
    <property type="match status" value="1"/>
</dbReference>
<dbReference type="Pfam" id="PF12833">
    <property type="entry name" value="HTH_18"/>
    <property type="match status" value="1"/>
</dbReference>
<dbReference type="AlphaFoldDB" id="A0A919MZQ7"/>
<dbReference type="Pfam" id="PF14525">
    <property type="entry name" value="AraC_binding_2"/>
    <property type="match status" value="1"/>
</dbReference>
<dbReference type="PROSITE" id="PS00041">
    <property type="entry name" value="HTH_ARAC_FAMILY_1"/>
    <property type="match status" value="1"/>
</dbReference>
<dbReference type="Proteomes" id="UP000636960">
    <property type="component" value="Unassembled WGS sequence"/>
</dbReference>
<dbReference type="GO" id="GO:0043565">
    <property type="term" value="F:sequence-specific DNA binding"/>
    <property type="evidence" value="ECO:0007669"/>
    <property type="project" value="InterPro"/>
</dbReference>
<keyword evidence="3" id="KW-0804">Transcription</keyword>
<evidence type="ECO:0000256" key="1">
    <source>
        <dbReference type="ARBA" id="ARBA00023015"/>
    </source>
</evidence>
<name>A0A919MZQ7_9ACTN</name>
<gene>
    <name evidence="5" type="ORF">Ari01nite_60950</name>
</gene>
<sequence>MHYLTHATSDADEARAVIGKYFYAGEIDLLSPRPGWQARFDITPPGPVTIGDLGFGTDVRMTFGELGAYHVDVPLGGSMVWHQGRAEPRRATPAVAAVFQPVGDTVLDHWHGGCRILAVKFDRVALENTLAGLLDAPVTGPIRFGTDLDLTAGAGTGWRSLLAVVSEDAGQPEGLLRHPVVGTRLQESLMAGLLLATDHQYREQLARQRAAPAAPGSVRRAVEAMRADPAQPYTVGSLAEIAGVGARSLQLSFQRFVGTPPMSYLRQLRLACAHDDLRRCEPGTVTVSEIAYRNGFPHLGRFAAVYRDRYGVSPRDTLRE</sequence>
<comment type="caution">
    <text evidence="5">The sequence shown here is derived from an EMBL/GenBank/DDBJ whole genome shotgun (WGS) entry which is preliminary data.</text>
</comment>
<feature type="domain" description="HTH araC/xylS-type" evidence="4">
    <location>
        <begin position="219"/>
        <end position="320"/>
    </location>
</feature>
<evidence type="ECO:0000313" key="5">
    <source>
        <dbReference type="EMBL" id="GIE98630.1"/>
    </source>
</evidence>
<dbReference type="PROSITE" id="PS01124">
    <property type="entry name" value="HTH_ARAC_FAMILY_2"/>
    <property type="match status" value="1"/>
</dbReference>
<reference evidence="5" key="1">
    <citation type="submission" date="2021-01" db="EMBL/GenBank/DDBJ databases">
        <title>Whole genome shotgun sequence of Actinoplanes rishiriensis NBRC 108556.</title>
        <authorList>
            <person name="Komaki H."/>
            <person name="Tamura T."/>
        </authorList>
    </citation>
    <scope>NUCLEOTIDE SEQUENCE</scope>
    <source>
        <strain evidence="5">NBRC 108556</strain>
    </source>
</reference>
<dbReference type="InterPro" id="IPR050204">
    <property type="entry name" value="AraC_XylS_family_regulators"/>
</dbReference>
<dbReference type="PANTHER" id="PTHR46796:SF12">
    <property type="entry name" value="HTH-TYPE DNA-BINDING TRANSCRIPTIONAL ACTIVATOR EUTR"/>
    <property type="match status" value="1"/>
</dbReference>
<dbReference type="SMART" id="SM00342">
    <property type="entry name" value="HTH_ARAC"/>
    <property type="match status" value="1"/>
</dbReference>